<dbReference type="AlphaFoldDB" id="A0A0C3FH23"/>
<evidence type="ECO:0000256" key="1">
    <source>
        <dbReference type="SAM" id="Phobius"/>
    </source>
</evidence>
<keyword evidence="3" id="KW-1185">Reference proteome</keyword>
<feature type="transmembrane region" description="Helical" evidence="1">
    <location>
        <begin position="27"/>
        <end position="47"/>
    </location>
</feature>
<feature type="transmembrane region" description="Helical" evidence="1">
    <location>
        <begin position="59"/>
        <end position="78"/>
    </location>
</feature>
<evidence type="ECO:0000313" key="2">
    <source>
        <dbReference type="EMBL" id="KIM83625.1"/>
    </source>
</evidence>
<keyword evidence="1" id="KW-1133">Transmembrane helix</keyword>
<protein>
    <submittedName>
        <fullName evidence="2">Uncharacterized protein</fullName>
    </submittedName>
</protein>
<name>A0A0C3FH23_PILCF</name>
<sequence>MDLPGPQTNNLSLETKRPPLLVKLTGYRLLVLALTSTFGIFKATFALEGQSVTPNSLDLAFGVPVTIALWWLGLYESIDPPVLAWFFHIDYSRLLATTIWLTLRMVARCTLAAVITILIYIIMVMATLPIIRLVLSIFRPDDRSVAAIIAVCMVVGFLEMLFIYTLGNELRKFALKHSETFRRFEEIVSRYQSHFMHSSCSMFLNSPTLCSEFSFKD</sequence>
<proteinExistence type="predicted"/>
<keyword evidence="1" id="KW-0472">Membrane</keyword>
<keyword evidence="1" id="KW-0812">Transmembrane</keyword>
<accession>A0A0C3FH23</accession>
<reference evidence="3" key="2">
    <citation type="submission" date="2015-01" db="EMBL/GenBank/DDBJ databases">
        <title>Evolutionary Origins and Diversification of the Mycorrhizal Mutualists.</title>
        <authorList>
            <consortium name="DOE Joint Genome Institute"/>
            <consortium name="Mycorrhizal Genomics Consortium"/>
            <person name="Kohler A."/>
            <person name="Kuo A."/>
            <person name="Nagy L.G."/>
            <person name="Floudas D."/>
            <person name="Copeland A."/>
            <person name="Barry K.W."/>
            <person name="Cichocki N."/>
            <person name="Veneault-Fourrey C."/>
            <person name="LaButti K."/>
            <person name="Lindquist E.A."/>
            <person name="Lipzen A."/>
            <person name="Lundell T."/>
            <person name="Morin E."/>
            <person name="Murat C."/>
            <person name="Riley R."/>
            <person name="Ohm R."/>
            <person name="Sun H."/>
            <person name="Tunlid A."/>
            <person name="Henrissat B."/>
            <person name="Grigoriev I.V."/>
            <person name="Hibbett D.S."/>
            <person name="Martin F."/>
        </authorList>
    </citation>
    <scope>NUCLEOTIDE SEQUENCE [LARGE SCALE GENOMIC DNA]</scope>
    <source>
        <strain evidence="3">F 1598</strain>
    </source>
</reference>
<feature type="transmembrane region" description="Helical" evidence="1">
    <location>
        <begin position="110"/>
        <end position="138"/>
    </location>
</feature>
<dbReference type="Proteomes" id="UP000054166">
    <property type="component" value="Unassembled WGS sequence"/>
</dbReference>
<dbReference type="HOGENOM" id="CLU_1272716_0_0_1"/>
<reference evidence="2 3" key="1">
    <citation type="submission" date="2014-04" db="EMBL/GenBank/DDBJ databases">
        <authorList>
            <consortium name="DOE Joint Genome Institute"/>
            <person name="Kuo A."/>
            <person name="Tarkka M."/>
            <person name="Buscot F."/>
            <person name="Kohler A."/>
            <person name="Nagy L.G."/>
            <person name="Floudas D."/>
            <person name="Copeland A."/>
            <person name="Barry K.W."/>
            <person name="Cichocki N."/>
            <person name="Veneault-Fourrey C."/>
            <person name="LaButti K."/>
            <person name="Lindquist E.A."/>
            <person name="Lipzen A."/>
            <person name="Lundell T."/>
            <person name="Morin E."/>
            <person name="Murat C."/>
            <person name="Sun H."/>
            <person name="Tunlid A."/>
            <person name="Henrissat B."/>
            <person name="Grigoriev I.V."/>
            <person name="Hibbett D.S."/>
            <person name="Martin F."/>
            <person name="Nordberg H.P."/>
            <person name="Cantor M.N."/>
            <person name="Hua S.X."/>
        </authorList>
    </citation>
    <scope>NUCLEOTIDE SEQUENCE [LARGE SCALE GENOMIC DNA]</scope>
    <source>
        <strain evidence="2 3">F 1598</strain>
    </source>
</reference>
<dbReference type="EMBL" id="KN832990">
    <property type="protein sequence ID" value="KIM83625.1"/>
    <property type="molecule type" value="Genomic_DNA"/>
</dbReference>
<gene>
    <name evidence="2" type="ORF">PILCRDRAFT_819260</name>
</gene>
<evidence type="ECO:0000313" key="3">
    <source>
        <dbReference type="Proteomes" id="UP000054166"/>
    </source>
</evidence>
<dbReference type="OrthoDB" id="3268450at2759"/>
<organism evidence="2 3">
    <name type="scientific">Piloderma croceum (strain F 1598)</name>
    <dbReference type="NCBI Taxonomy" id="765440"/>
    <lineage>
        <taxon>Eukaryota</taxon>
        <taxon>Fungi</taxon>
        <taxon>Dikarya</taxon>
        <taxon>Basidiomycota</taxon>
        <taxon>Agaricomycotina</taxon>
        <taxon>Agaricomycetes</taxon>
        <taxon>Agaricomycetidae</taxon>
        <taxon>Atheliales</taxon>
        <taxon>Atheliaceae</taxon>
        <taxon>Piloderma</taxon>
    </lineage>
</organism>
<dbReference type="InParanoid" id="A0A0C3FH23"/>
<feature type="transmembrane region" description="Helical" evidence="1">
    <location>
        <begin position="144"/>
        <end position="166"/>
    </location>
</feature>